<keyword evidence="3" id="KW-0256">Endoplasmic reticulum</keyword>
<proteinExistence type="inferred from homology"/>
<accession>A0AAV8A9Z7</accession>
<sequence length="294" mass="34594">MNKNLQILKNKPNNWKAARGLLREYRKKQQRNSYEIMKYGLPLINKNSKRLSKEELFEVMEQVFLAGLDVSLEESNSLLLKLQKQFPKSLRVTKLSGLFEEAMGHWKNAQIIYQSILKDNPSDQIAQKRLVCISKAQGNTKLTIQNLNKYLSHFQGDTEAWEELLDLYLSQQCYSKALFCCEELILAEPDNYQHHYQIANIYYTIGKRSDLIKARQYYAHSIKLLEEQNLKSFYGLYLTTNKLKTLFSRNLNQSETQINEQLLQFAKDKIKKFYLQKEDNNTKTTVLELLEIDN</sequence>
<protein>
    <recommendedName>
        <fullName evidence="3">ER membrane protein complex subunit 2</fullName>
    </recommendedName>
</protein>
<dbReference type="AlphaFoldDB" id="A0AAV8A9Z7"/>
<name>A0AAV8A9Z7_9EUKA</name>
<evidence type="ECO:0000256" key="2">
    <source>
        <dbReference type="ARBA" id="ARBA00022803"/>
    </source>
</evidence>
<comment type="subunit">
    <text evidence="3">Component of the ER membrane protein complex (EMC).</text>
</comment>
<dbReference type="Proteomes" id="UP001146793">
    <property type="component" value="Unassembled WGS sequence"/>
</dbReference>
<reference evidence="5" key="1">
    <citation type="submission" date="2022-08" db="EMBL/GenBank/DDBJ databases">
        <title>Novel sulphate-reducing endosymbionts in the free-living metamonad Anaeramoeba.</title>
        <authorList>
            <person name="Jerlstrom-Hultqvist J."/>
            <person name="Cepicka I."/>
            <person name="Gallot-Lavallee L."/>
            <person name="Salas-Leiva D."/>
            <person name="Curtis B.A."/>
            <person name="Zahonova K."/>
            <person name="Pipaliya S."/>
            <person name="Dacks J."/>
            <person name="Roger A.J."/>
        </authorList>
    </citation>
    <scope>NUCLEOTIDE SEQUENCE</scope>
    <source>
        <strain evidence="5">Busselton2</strain>
    </source>
</reference>
<gene>
    <name evidence="5" type="ORF">M0812_06857</name>
</gene>
<dbReference type="Gene3D" id="1.25.40.10">
    <property type="entry name" value="Tetratricopeptide repeat domain"/>
    <property type="match status" value="1"/>
</dbReference>
<dbReference type="InterPro" id="IPR039856">
    <property type="entry name" value="EMC2-like"/>
</dbReference>
<keyword evidence="1" id="KW-0677">Repeat</keyword>
<comment type="caution">
    <text evidence="5">The sequence shown here is derived from an EMBL/GenBank/DDBJ whole genome shotgun (WGS) entry which is preliminary data.</text>
</comment>
<evidence type="ECO:0000256" key="3">
    <source>
        <dbReference type="RuleBase" id="RU367091"/>
    </source>
</evidence>
<comment type="function">
    <text evidence="3">Part of the endoplasmic reticulum membrane protein complex (EMC) that enables the energy-independent insertion into endoplasmic reticulum membranes of newly synthesized membrane proteins.</text>
</comment>
<dbReference type="GO" id="GO:0072546">
    <property type="term" value="C:EMC complex"/>
    <property type="evidence" value="ECO:0007669"/>
    <property type="project" value="UniProtKB-UniRule"/>
</dbReference>
<evidence type="ECO:0000256" key="1">
    <source>
        <dbReference type="ARBA" id="ARBA00022737"/>
    </source>
</evidence>
<dbReference type="EMBL" id="JANTQA010000012">
    <property type="protein sequence ID" value="KAJ3450673.1"/>
    <property type="molecule type" value="Genomic_DNA"/>
</dbReference>
<dbReference type="Pfam" id="PF22890">
    <property type="entry name" value="TPR_EMC2"/>
    <property type="match status" value="1"/>
</dbReference>
<keyword evidence="3" id="KW-0472">Membrane</keyword>
<evidence type="ECO:0000313" key="6">
    <source>
        <dbReference type="Proteomes" id="UP001146793"/>
    </source>
</evidence>
<organism evidence="5 6">
    <name type="scientific">Anaeramoeba flamelloides</name>
    <dbReference type="NCBI Taxonomy" id="1746091"/>
    <lineage>
        <taxon>Eukaryota</taxon>
        <taxon>Metamonada</taxon>
        <taxon>Anaeramoebidae</taxon>
        <taxon>Anaeramoeba</taxon>
    </lineage>
</organism>
<feature type="domain" description="EMC2 TPR-like" evidence="4">
    <location>
        <begin position="94"/>
        <end position="201"/>
    </location>
</feature>
<dbReference type="PANTHER" id="PTHR12760">
    <property type="entry name" value="TETRATRICOPEPTIDE REPEAT PROTEIN"/>
    <property type="match status" value="1"/>
</dbReference>
<comment type="subcellular location">
    <subcellularLocation>
        <location evidence="3">Endoplasmic reticulum membrane</location>
        <topology evidence="3">Peripheral membrane protein</topology>
        <orientation evidence="3">Cytoplasmic side</orientation>
    </subcellularLocation>
</comment>
<evidence type="ECO:0000313" key="5">
    <source>
        <dbReference type="EMBL" id="KAJ3450673.1"/>
    </source>
</evidence>
<evidence type="ECO:0000259" key="4">
    <source>
        <dbReference type="Pfam" id="PF22890"/>
    </source>
</evidence>
<keyword evidence="2" id="KW-0802">TPR repeat</keyword>
<comment type="similarity">
    <text evidence="3">Belongs to the EMC2 family.</text>
</comment>
<dbReference type="InterPro" id="IPR011990">
    <property type="entry name" value="TPR-like_helical_dom_sf"/>
</dbReference>
<dbReference type="InterPro" id="IPR055217">
    <property type="entry name" value="TPR_EMC2"/>
</dbReference>
<dbReference type="SUPFAM" id="SSF48452">
    <property type="entry name" value="TPR-like"/>
    <property type="match status" value="1"/>
</dbReference>